<feature type="compositionally biased region" description="Pro residues" evidence="1">
    <location>
        <begin position="84"/>
        <end position="93"/>
    </location>
</feature>
<feature type="compositionally biased region" description="Low complexity" evidence="1">
    <location>
        <begin position="18"/>
        <end position="27"/>
    </location>
</feature>
<gene>
    <name evidence="2" type="ORF">AMECASPLE_032523</name>
</gene>
<feature type="compositionally biased region" description="Basic residues" evidence="1">
    <location>
        <begin position="28"/>
        <end position="38"/>
    </location>
</feature>
<reference evidence="2 3" key="1">
    <citation type="submission" date="2021-06" db="EMBL/GenBank/DDBJ databases">
        <authorList>
            <person name="Palmer J.M."/>
        </authorList>
    </citation>
    <scope>NUCLEOTIDE SEQUENCE [LARGE SCALE GENOMIC DNA]</scope>
    <source>
        <strain evidence="2 3">AS_MEX2019</strain>
        <tissue evidence="2">Muscle</tissue>
    </source>
</reference>
<evidence type="ECO:0000313" key="3">
    <source>
        <dbReference type="Proteomes" id="UP001469553"/>
    </source>
</evidence>
<organism evidence="2 3">
    <name type="scientific">Ameca splendens</name>
    <dbReference type="NCBI Taxonomy" id="208324"/>
    <lineage>
        <taxon>Eukaryota</taxon>
        <taxon>Metazoa</taxon>
        <taxon>Chordata</taxon>
        <taxon>Craniata</taxon>
        <taxon>Vertebrata</taxon>
        <taxon>Euteleostomi</taxon>
        <taxon>Actinopterygii</taxon>
        <taxon>Neopterygii</taxon>
        <taxon>Teleostei</taxon>
        <taxon>Neoteleostei</taxon>
        <taxon>Acanthomorphata</taxon>
        <taxon>Ovalentaria</taxon>
        <taxon>Atherinomorphae</taxon>
        <taxon>Cyprinodontiformes</taxon>
        <taxon>Goodeidae</taxon>
        <taxon>Ameca</taxon>
    </lineage>
</organism>
<evidence type="ECO:0000313" key="2">
    <source>
        <dbReference type="EMBL" id="MEQ2308852.1"/>
    </source>
</evidence>
<evidence type="ECO:0000256" key="1">
    <source>
        <dbReference type="SAM" id="MobiDB-lite"/>
    </source>
</evidence>
<name>A0ABV0ZSQ2_9TELE</name>
<dbReference type="EMBL" id="JAHRIP010070070">
    <property type="protein sequence ID" value="MEQ2308852.1"/>
    <property type="molecule type" value="Genomic_DNA"/>
</dbReference>
<dbReference type="Proteomes" id="UP001469553">
    <property type="component" value="Unassembled WGS sequence"/>
</dbReference>
<keyword evidence="3" id="KW-1185">Reference proteome</keyword>
<comment type="caution">
    <text evidence="2">The sequence shown here is derived from an EMBL/GenBank/DDBJ whole genome shotgun (WGS) entry which is preliminary data.</text>
</comment>
<sequence length="166" mass="17584">MEEYFRETNWAAMDFVPSRIRSSPARSSSKRRRSRRKCSTPAAAAPSELVTPSAASPQLKSAAAPAELALTTAAPPQLTLAEPPAEPSSPPPATARFPAGFSSCPGRRGRRRAAATGKVRVDASYASMEGPPATASSRLCSPAWVQSGPETPQSELMRLRVMGFAE</sequence>
<feature type="compositionally biased region" description="Low complexity" evidence="1">
    <location>
        <begin position="62"/>
        <end position="83"/>
    </location>
</feature>
<proteinExistence type="predicted"/>
<accession>A0ABV0ZSQ2</accession>
<feature type="region of interest" description="Disordered" evidence="1">
    <location>
        <begin position="18"/>
        <end position="120"/>
    </location>
</feature>
<protein>
    <submittedName>
        <fullName evidence="2">Uncharacterized protein</fullName>
    </submittedName>
</protein>